<dbReference type="EMBL" id="WHWB01032450">
    <property type="protein sequence ID" value="KAJ7425672.1"/>
    <property type="molecule type" value="Genomic_DNA"/>
</dbReference>
<gene>
    <name evidence="2" type="ORF">WISP_22560</name>
</gene>
<protein>
    <submittedName>
        <fullName evidence="2">Uncharacterized protein</fullName>
    </submittedName>
</protein>
<evidence type="ECO:0000313" key="2">
    <source>
        <dbReference type="EMBL" id="KAJ7425672.1"/>
    </source>
</evidence>
<dbReference type="Proteomes" id="UP001145742">
    <property type="component" value="Unassembled WGS sequence"/>
</dbReference>
<sequence length="133" mass="13640">MQQFGMRIPLGSELEKDAGSLRSGLQPVRDAGPPDRDSAGSGCRTPGSGFSRFGMQDPRIGIAASSGCGSTPGSGCSRFGMQIPLDRDADPPGSGFSRFGMQDPQTGIQAVRDAGLMDRDVAGSGCGSPRFGV</sequence>
<evidence type="ECO:0000313" key="3">
    <source>
        <dbReference type="Proteomes" id="UP001145742"/>
    </source>
</evidence>
<organism evidence="2 3">
    <name type="scientific">Willisornis vidua</name>
    <name type="common">Xingu scale-backed antbird</name>
    <dbReference type="NCBI Taxonomy" id="1566151"/>
    <lineage>
        <taxon>Eukaryota</taxon>
        <taxon>Metazoa</taxon>
        <taxon>Chordata</taxon>
        <taxon>Craniata</taxon>
        <taxon>Vertebrata</taxon>
        <taxon>Euteleostomi</taxon>
        <taxon>Archelosauria</taxon>
        <taxon>Archosauria</taxon>
        <taxon>Dinosauria</taxon>
        <taxon>Saurischia</taxon>
        <taxon>Theropoda</taxon>
        <taxon>Coelurosauria</taxon>
        <taxon>Aves</taxon>
        <taxon>Neognathae</taxon>
        <taxon>Neoaves</taxon>
        <taxon>Telluraves</taxon>
        <taxon>Australaves</taxon>
        <taxon>Passeriformes</taxon>
        <taxon>Thamnophilidae</taxon>
        <taxon>Willisornis</taxon>
    </lineage>
</organism>
<evidence type="ECO:0000256" key="1">
    <source>
        <dbReference type="SAM" id="MobiDB-lite"/>
    </source>
</evidence>
<proteinExistence type="predicted"/>
<reference evidence="2" key="1">
    <citation type="submission" date="2019-10" db="EMBL/GenBank/DDBJ databases">
        <authorList>
            <person name="Soares A.E.R."/>
            <person name="Aleixo A."/>
            <person name="Schneider P."/>
            <person name="Miyaki C.Y."/>
            <person name="Schneider M.P."/>
            <person name="Mello C."/>
            <person name="Vasconcelos A.T.R."/>
        </authorList>
    </citation>
    <scope>NUCLEOTIDE SEQUENCE</scope>
    <source>
        <tissue evidence="2">Muscle</tissue>
    </source>
</reference>
<keyword evidence="3" id="KW-1185">Reference proteome</keyword>
<accession>A0ABQ9DTG3</accession>
<feature type="compositionally biased region" description="Low complexity" evidence="1">
    <location>
        <begin position="65"/>
        <end position="77"/>
    </location>
</feature>
<comment type="caution">
    <text evidence="2">The sequence shown here is derived from an EMBL/GenBank/DDBJ whole genome shotgun (WGS) entry which is preliminary data.</text>
</comment>
<name>A0ABQ9DTG3_9PASS</name>
<feature type="region of interest" description="Disordered" evidence="1">
    <location>
        <begin position="1"/>
        <end position="104"/>
    </location>
</feature>